<name>A0A478FS64_9MOLU</name>
<protein>
    <submittedName>
        <fullName evidence="1">Uncharacterized protein</fullName>
    </submittedName>
</protein>
<dbReference type="EMBL" id="BIMN01000006">
    <property type="protein sequence ID" value="GCE63914.1"/>
    <property type="molecule type" value="Genomic_DNA"/>
</dbReference>
<comment type="caution">
    <text evidence="1">The sequence shown here is derived from an EMBL/GenBank/DDBJ whole genome shotgun (WGS) entry which is preliminary data.</text>
</comment>
<organism evidence="1 2">
    <name type="scientific">Candidatus Mycoplasma haematohominis</name>
    <dbReference type="NCBI Taxonomy" id="1494318"/>
    <lineage>
        <taxon>Bacteria</taxon>
        <taxon>Bacillati</taxon>
        <taxon>Mycoplasmatota</taxon>
        <taxon>Mollicutes</taxon>
        <taxon>Mycoplasmataceae</taxon>
        <taxon>Mycoplasma</taxon>
    </lineage>
</organism>
<proteinExistence type="predicted"/>
<dbReference type="Proteomes" id="UP000324831">
    <property type="component" value="Unassembled WGS sequence"/>
</dbReference>
<gene>
    <name evidence="1" type="ORF">MHSWG343_09210</name>
</gene>
<evidence type="ECO:0000313" key="1">
    <source>
        <dbReference type="EMBL" id="GCE63914.1"/>
    </source>
</evidence>
<accession>A0A478FS64</accession>
<dbReference type="AlphaFoldDB" id="A0A478FS64"/>
<dbReference type="RefSeq" id="WP_216083077.1">
    <property type="nucleotide sequence ID" value="NZ_CACTIB010000016.1"/>
</dbReference>
<reference evidence="1 2" key="1">
    <citation type="submission" date="2019-01" db="EMBL/GenBank/DDBJ databases">
        <title>Draft genome sequences of Candidatus Mycoplasma haemohominis SWG34-3 identified from a patient with pyrexia, anemia and liver dysfunction.</title>
        <authorList>
            <person name="Sekizuka T."/>
            <person name="Hattori N."/>
            <person name="Katano H."/>
            <person name="Takuma T."/>
            <person name="Ito T."/>
            <person name="Arai N."/>
            <person name="Yanai R."/>
            <person name="Ishii S."/>
            <person name="Miura Y."/>
            <person name="Tokunaga T."/>
            <person name="Watanabe H."/>
            <person name="Nomura N."/>
            <person name="Eguchi J."/>
            <person name="Arai T."/>
            <person name="Hasegawa H."/>
            <person name="Nakamaki T."/>
            <person name="Wakita T."/>
            <person name="Niki Y."/>
            <person name="Kuroda M."/>
        </authorList>
    </citation>
    <scope>NUCLEOTIDE SEQUENCE [LARGE SCALE GENOMIC DNA]</scope>
    <source>
        <strain evidence="1">SWG34-3</strain>
    </source>
</reference>
<sequence length="156" mass="17996">MTSAAKALVGASAIGATGATGFYINEKSKNFGFRDYVKDFLNREHTSIDGSKLETRKSESNNKEHFTDQILYLLIHNQDWKRVWPNKTESPIDPAKLSQIRDSLLPDVMRWCQEFETKEDRQEIKVQNENDSYNYKSDEEMYLAVCTSVESSRSKN</sequence>
<evidence type="ECO:0000313" key="2">
    <source>
        <dbReference type="Proteomes" id="UP000324831"/>
    </source>
</evidence>